<dbReference type="Gene3D" id="3.30.450.20">
    <property type="entry name" value="PAS domain"/>
    <property type="match status" value="1"/>
</dbReference>
<dbReference type="PANTHER" id="PTHR47429">
    <property type="entry name" value="PROTEIN TWIN LOV 1"/>
    <property type="match status" value="1"/>
</dbReference>
<evidence type="ECO:0000259" key="4">
    <source>
        <dbReference type="PROSITE" id="PS50112"/>
    </source>
</evidence>
<gene>
    <name evidence="5" type="ORF">SAMN05443551_0258</name>
</gene>
<protein>
    <submittedName>
        <fullName evidence="5">PAS domain S-box-containing protein</fullName>
    </submittedName>
</protein>
<keyword evidence="6" id="KW-1185">Reference proteome</keyword>
<dbReference type="EMBL" id="FQXC01000001">
    <property type="protein sequence ID" value="SHG67751.1"/>
    <property type="molecule type" value="Genomic_DNA"/>
</dbReference>
<dbReference type="PROSITE" id="PS50112">
    <property type="entry name" value="PAS"/>
    <property type="match status" value="1"/>
</dbReference>
<evidence type="ECO:0000313" key="5">
    <source>
        <dbReference type="EMBL" id="SHG67751.1"/>
    </source>
</evidence>
<dbReference type="InterPro" id="IPR000014">
    <property type="entry name" value="PAS"/>
</dbReference>
<accession>A0A1M5LRV7</accession>
<dbReference type="Pfam" id="PF13426">
    <property type="entry name" value="PAS_9"/>
    <property type="match status" value="1"/>
</dbReference>
<dbReference type="NCBIfam" id="TIGR00229">
    <property type="entry name" value="sensory_box"/>
    <property type="match status" value="1"/>
</dbReference>
<dbReference type="InterPro" id="IPR035965">
    <property type="entry name" value="PAS-like_dom_sf"/>
</dbReference>
<evidence type="ECO:0000256" key="3">
    <source>
        <dbReference type="ARBA" id="ARBA00022991"/>
    </source>
</evidence>
<keyword evidence="2" id="KW-0288">FMN</keyword>
<reference evidence="5 6" key="1">
    <citation type="submission" date="2016-11" db="EMBL/GenBank/DDBJ databases">
        <authorList>
            <person name="Jaros S."/>
            <person name="Januszkiewicz K."/>
            <person name="Wedrychowicz H."/>
        </authorList>
    </citation>
    <scope>NUCLEOTIDE SEQUENCE [LARGE SCALE GENOMIC DNA]</scope>
    <source>
        <strain evidence="5 6">DSM 29431</strain>
    </source>
</reference>
<dbReference type="Proteomes" id="UP000184221">
    <property type="component" value="Unassembled WGS sequence"/>
</dbReference>
<evidence type="ECO:0000256" key="1">
    <source>
        <dbReference type="ARBA" id="ARBA00022630"/>
    </source>
</evidence>
<name>A0A1M5LRV7_9RHOB</name>
<feature type="domain" description="PAS" evidence="4">
    <location>
        <begin position="40"/>
        <end position="86"/>
    </location>
</feature>
<keyword evidence="1" id="KW-0285">Flavoprotein</keyword>
<dbReference type="SUPFAM" id="SSF55785">
    <property type="entry name" value="PYP-like sensor domain (PAS domain)"/>
    <property type="match status" value="1"/>
</dbReference>
<dbReference type="RefSeq" id="WP_072775726.1">
    <property type="nucleotide sequence ID" value="NZ_FQXC01000001.1"/>
</dbReference>
<dbReference type="AlphaFoldDB" id="A0A1M5LRV7"/>
<evidence type="ECO:0000313" key="6">
    <source>
        <dbReference type="Proteomes" id="UP000184221"/>
    </source>
</evidence>
<keyword evidence="3" id="KW-0157">Chromophore</keyword>
<dbReference type="OrthoDB" id="489241at2"/>
<sequence length="129" mass="14166">MSSPEQTFEDFVDENLETELGQNAKSNSAVICLAAPGNVVIYASDAFEAHTGYAPSEALGRNMNFLQGPDTEPDAVAQFRHLIETGTSGTVTITNYRKDGTSFLHECEFRPVRNEEGVVTHFVTIQRPL</sequence>
<dbReference type="PANTHER" id="PTHR47429:SF2">
    <property type="entry name" value="PROTEIN TWIN LOV 1"/>
    <property type="match status" value="1"/>
</dbReference>
<evidence type="ECO:0000256" key="2">
    <source>
        <dbReference type="ARBA" id="ARBA00022643"/>
    </source>
</evidence>
<dbReference type="CDD" id="cd00130">
    <property type="entry name" value="PAS"/>
    <property type="match status" value="1"/>
</dbReference>
<proteinExistence type="predicted"/>
<dbReference type="STRING" id="996342.SAMN05443551_0258"/>
<organism evidence="5 6">
    <name type="scientific">Marivita hallyeonensis</name>
    <dbReference type="NCBI Taxonomy" id="996342"/>
    <lineage>
        <taxon>Bacteria</taxon>
        <taxon>Pseudomonadati</taxon>
        <taxon>Pseudomonadota</taxon>
        <taxon>Alphaproteobacteria</taxon>
        <taxon>Rhodobacterales</taxon>
        <taxon>Roseobacteraceae</taxon>
        <taxon>Marivita</taxon>
    </lineage>
</organism>